<dbReference type="InterPro" id="IPR002365">
    <property type="entry name" value="Terpene_synthase_CS"/>
</dbReference>
<evidence type="ECO:0000313" key="12">
    <source>
        <dbReference type="Proteomes" id="UP000030816"/>
    </source>
</evidence>
<dbReference type="RefSeq" id="XP_040676714.1">
    <property type="nucleotide sequence ID" value="XM_040825287.1"/>
</dbReference>
<dbReference type="Proteomes" id="UP000030816">
    <property type="component" value="Unassembled WGS sequence"/>
</dbReference>
<feature type="domain" description="Squalene cyclase N-terminal" evidence="10">
    <location>
        <begin position="101"/>
        <end position="345"/>
    </location>
</feature>
<sequence>MTRNATLNRAGLRTQDTGKMEHLQAHVKRTDITRWRLRDNDSRHTWHYLDDDDDDDDDRWPQSYADKYYLGLPLADFVADLAPRQHLPDLQRATTSLGAVQNALVFLEKLQLPSGHWGCESGGPMTFCAGVVIAWYVTETVIPDRVAAELQAYLAARANPRDGGWGIHTTGDSNVCGTAMNYIVMRIAGMSPHEPLLVRAREFVRSRGGAVYSSCWGKFWMAVLGVVDWDAVHPMPAELWLLPDWVPLHPRRFFAEMRLPGQAMSYLYSKRWTCRETQLVRSLRDELLTQPYRDVDWKRHRTTVSERDYKQPRSRLADAVNWAYVNLWKPYLLPASVKSRAEAWLSELIDVQASNTHHGGIAVTDQPMSTIVSFFRDGPGSVSLAKHVEKMQEFLWMTRDGMQINSTNGSQSWDTAFMVQGICAAGLHRDQRWRDMCVGALRFLERQQIRHDCPEQEKYYRQQRRGCWAFSNRYQGYAVSDCTAEAVKAVITLQRTARYPVLLEDERIFDAVDSIMLYQNSTGGVSAFEARRGSTYLELLNPSEIFAQLMVESDFVECTSSCVTALALFRQHWPRYRTQDVDDFVRRGVRWIKSDQGADGSWYGFWGICYTYGTMFGLEALAAVGETYGNSPAARAACDFLTSKQRRDGGWSESIQGCEHRRYTEDARGSLVVQTAWALIGLMAGEYPAVEPMKRGVQFLMSRQQDNGEWLEEAIPGSFHQFCSFSYPNYKFSFTIRALGNFAQRYPEEKVAAEPRGGD</sequence>
<dbReference type="InterPro" id="IPR018333">
    <property type="entry name" value="Squalene_cyclase"/>
</dbReference>
<dbReference type="CDD" id="cd02892">
    <property type="entry name" value="SQCY_1"/>
    <property type="match status" value="1"/>
</dbReference>
<dbReference type="FunFam" id="1.50.10.20:FF:000003">
    <property type="entry name" value="Terpene cyclase/mutase family member"/>
    <property type="match status" value="1"/>
</dbReference>
<dbReference type="GO" id="GO:0006696">
    <property type="term" value="P:ergosterol biosynthetic process"/>
    <property type="evidence" value="ECO:0007669"/>
    <property type="project" value="TreeGrafter"/>
</dbReference>
<feature type="region of interest" description="Disordered" evidence="8">
    <location>
        <begin position="1"/>
        <end position="20"/>
    </location>
</feature>
<keyword evidence="6 7" id="KW-0413">Isomerase</keyword>
<evidence type="ECO:0000256" key="6">
    <source>
        <dbReference type="ARBA" id="ARBA00023235"/>
    </source>
</evidence>
<keyword evidence="2" id="KW-0444">Lipid biosynthesis</keyword>
<evidence type="ECO:0000313" key="11">
    <source>
        <dbReference type="EMBL" id="KHN95648.1"/>
    </source>
</evidence>
<dbReference type="InterPro" id="IPR032696">
    <property type="entry name" value="SQ_cyclase_C"/>
</dbReference>
<dbReference type="PROSITE" id="PS01074">
    <property type="entry name" value="TERPENE_SYNTHASES"/>
    <property type="match status" value="1"/>
</dbReference>
<evidence type="ECO:0000256" key="3">
    <source>
        <dbReference type="ARBA" id="ARBA00022737"/>
    </source>
</evidence>
<dbReference type="Gene3D" id="6.20.120.20">
    <property type="match status" value="1"/>
</dbReference>
<gene>
    <name evidence="11" type="ORF">MAM_06489</name>
</gene>
<dbReference type="Gene3D" id="1.50.10.20">
    <property type="match status" value="2"/>
</dbReference>
<protein>
    <recommendedName>
        <fullName evidence="7">Terpene cyclase/mutase family member</fullName>
        <ecNumber evidence="7">5.4.99.-</ecNumber>
    </recommendedName>
</protein>
<dbReference type="InterPro" id="IPR008930">
    <property type="entry name" value="Terpenoid_cyclase/PrenylTrfase"/>
</dbReference>
<organism evidence="11 12">
    <name type="scientific">Metarhizium album (strain ARSEF 1941)</name>
    <dbReference type="NCBI Taxonomy" id="1081103"/>
    <lineage>
        <taxon>Eukaryota</taxon>
        <taxon>Fungi</taxon>
        <taxon>Dikarya</taxon>
        <taxon>Ascomycota</taxon>
        <taxon>Pezizomycotina</taxon>
        <taxon>Sordariomycetes</taxon>
        <taxon>Hypocreomycetidae</taxon>
        <taxon>Hypocreales</taxon>
        <taxon>Clavicipitaceae</taxon>
        <taxon>Metarhizium</taxon>
    </lineage>
</organism>
<keyword evidence="3" id="KW-0677">Repeat</keyword>
<evidence type="ECO:0000256" key="4">
    <source>
        <dbReference type="ARBA" id="ARBA00022955"/>
    </source>
</evidence>
<dbReference type="SUPFAM" id="SSF48239">
    <property type="entry name" value="Terpenoid cyclases/Protein prenyltransferases"/>
    <property type="match status" value="1"/>
</dbReference>
<dbReference type="Pfam" id="PF13249">
    <property type="entry name" value="SQHop_cyclase_N"/>
    <property type="match status" value="1"/>
</dbReference>
<evidence type="ECO:0000256" key="1">
    <source>
        <dbReference type="ARBA" id="ARBA00009755"/>
    </source>
</evidence>
<dbReference type="GO" id="GO:0016104">
    <property type="term" value="P:triterpenoid biosynthetic process"/>
    <property type="evidence" value="ECO:0007669"/>
    <property type="project" value="InterPro"/>
</dbReference>
<dbReference type="PANTHER" id="PTHR11764:SF20">
    <property type="entry name" value="LANOSTEROL SYNTHASE"/>
    <property type="match status" value="1"/>
</dbReference>
<accession>A0A0B2WNS6</accession>
<evidence type="ECO:0000256" key="7">
    <source>
        <dbReference type="RuleBase" id="RU362003"/>
    </source>
</evidence>
<reference evidence="11 12" key="1">
    <citation type="journal article" date="2014" name="Proc. Natl. Acad. Sci. U.S.A.">
        <title>Trajectory and genomic determinants of fungal-pathogen speciation and host adaptation.</title>
        <authorList>
            <person name="Hu X."/>
            <person name="Xiao G."/>
            <person name="Zheng P."/>
            <person name="Shang Y."/>
            <person name="Su Y."/>
            <person name="Zhang X."/>
            <person name="Liu X."/>
            <person name="Zhan S."/>
            <person name="St Leger R.J."/>
            <person name="Wang C."/>
        </authorList>
    </citation>
    <scope>NUCLEOTIDE SEQUENCE [LARGE SCALE GENOMIC DNA]</scope>
    <source>
        <strain evidence="11 12">ARSEF 1941</strain>
    </source>
</reference>
<dbReference type="GO" id="GO:0000250">
    <property type="term" value="F:lanosterol synthase activity"/>
    <property type="evidence" value="ECO:0007669"/>
    <property type="project" value="UniProtKB-ARBA"/>
</dbReference>
<dbReference type="SFLD" id="SFLDG01016">
    <property type="entry name" value="Prenyltransferase_Like_2"/>
    <property type="match status" value="1"/>
</dbReference>
<dbReference type="InterPro" id="IPR032697">
    <property type="entry name" value="SQ_cyclase_N"/>
</dbReference>
<keyword evidence="5" id="KW-0443">Lipid metabolism</keyword>
<dbReference type="NCBIfam" id="TIGR01787">
    <property type="entry name" value="squalene_cyclas"/>
    <property type="match status" value="1"/>
</dbReference>
<keyword evidence="12" id="KW-1185">Reference proteome</keyword>
<comment type="caution">
    <text evidence="11">The sequence shown here is derived from an EMBL/GenBank/DDBJ whole genome shotgun (WGS) entry which is preliminary data.</text>
</comment>
<keyword evidence="4" id="KW-0752">Steroid biosynthesis</keyword>
<dbReference type="GeneID" id="63740944"/>
<name>A0A0B2WNS6_METAS</name>
<evidence type="ECO:0000259" key="9">
    <source>
        <dbReference type="Pfam" id="PF13243"/>
    </source>
</evidence>
<dbReference type="OrthoDB" id="21502at2759"/>
<dbReference type="GO" id="GO:0005811">
    <property type="term" value="C:lipid droplet"/>
    <property type="evidence" value="ECO:0007669"/>
    <property type="project" value="InterPro"/>
</dbReference>
<dbReference type="AlphaFoldDB" id="A0A0B2WNS6"/>
<dbReference type="HOGENOM" id="CLU_009074_2_1_1"/>
<dbReference type="EC" id="5.4.99.-" evidence="7"/>
<dbReference type="STRING" id="1081103.A0A0B2WNS6"/>
<feature type="domain" description="Squalene cyclase C-terminal" evidence="9">
    <location>
        <begin position="412"/>
        <end position="743"/>
    </location>
</feature>
<dbReference type="PANTHER" id="PTHR11764">
    <property type="entry name" value="TERPENE CYCLASE/MUTASE FAMILY MEMBER"/>
    <property type="match status" value="1"/>
</dbReference>
<evidence type="ECO:0000256" key="2">
    <source>
        <dbReference type="ARBA" id="ARBA00022516"/>
    </source>
</evidence>
<evidence type="ECO:0000259" key="10">
    <source>
        <dbReference type="Pfam" id="PF13249"/>
    </source>
</evidence>
<dbReference type="Pfam" id="PF13243">
    <property type="entry name" value="SQHop_cyclase_C"/>
    <property type="match status" value="1"/>
</dbReference>
<comment type="similarity">
    <text evidence="1 7">Belongs to the terpene cyclase/mutase family.</text>
</comment>
<dbReference type="EMBL" id="AZHE01000021">
    <property type="protein sequence ID" value="KHN95648.1"/>
    <property type="molecule type" value="Genomic_DNA"/>
</dbReference>
<evidence type="ECO:0000256" key="5">
    <source>
        <dbReference type="ARBA" id="ARBA00023098"/>
    </source>
</evidence>
<proteinExistence type="inferred from homology"/>
<evidence type="ECO:0000256" key="8">
    <source>
        <dbReference type="SAM" id="MobiDB-lite"/>
    </source>
</evidence>